<dbReference type="InterPro" id="IPR005064">
    <property type="entry name" value="BUG"/>
</dbReference>
<feature type="region of interest" description="Disordered" evidence="2">
    <location>
        <begin position="28"/>
        <end position="59"/>
    </location>
</feature>
<evidence type="ECO:0000313" key="4">
    <source>
        <dbReference type="EMBL" id="EHI57111.1"/>
    </source>
</evidence>
<evidence type="ECO:0008006" key="6">
    <source>
        <dbReference type="Google" id="ProtNLM"/>
    </source>
</evidence>
<dbReference type="SUPFAM" id="SSF53850">
    <property type="entry name" value="Periplasmic binding protein-like II"/>
    <property type="match status" value="1"/>
</dbReference>
<dbReference type="Gene3D" id="3.40.190.150">
    <property type="entry name" value="Bordetella uptake gene, domain 1"/>
    <property type="match status" value="1"/>
</dbReference>
<evidence type="ECO:0000256" key="1">
    <source>
        <dbReference type="ARBA" id="ARBA00006987"/>
    </source>
</evidence>
<evidence type="ECO:0000313" key="5">
    <source>
        <dbReference type="Proteomes" id="UP000005384"/>
    </source>
</evidence>
<accession>G5INE0</accession>
<dbReference type="Gene3D" id="3.40.190.10">
    <property type="entry name" value="Periplasmic binding protein-like II"/>
    <property type="match status" value="1"/>
</dbReference>
<dbReference type="EMBL" id="ADLN01000127">
    <property type="protein sequence ID" value="EHI57111.1"/>
    <property type="molecule type" value="Genomic_DNA"/>
</dbReference>
<dbReference type="Pfam" id="PF03401">
    <property type="entry name" value="TctC"/>
    <property type="match status" value="1"/>
</dbReference>
<keyword evidence="3" id="KW-0732">Signal</keyword>
<feature type="chain" id="PRO_5038893116" description="Tripartite tricarboxylate transporter substrate binding protein" evidence="3">
    <location>
        <begin position="19"/>
        <end position="358"/>
    </location>
</feature>
<gene>
    <name evidence="4" type="ORF">HMPREF9473_05018</name>
</gene>
<dbReference type="CDD" id="cd07012">
    <property type="entry name" value="PBP2_Bug_TTT"/>
    <property type="match status" value="1"/>
</dbReference>
<reference evidence="4 5" key="1">
    <citation type="submission" date="2011-08" db="EMBL/GenBank/DDBJ databases">
        <title>The Genome Sequence of Clostridium hathewayi WAL-18680.</title>
        <authorList>
            <consortium name="The Broad Institute Genome Sequencing Platform"/>
            <person name="Earl A."/>
            <person name="Ward D."/>
            <person name="Feldgarden M."/>
            <person name="Gevers D."/>
            <person name="Finegold S.M."/>
            <person name="Summanen P.H."/>
            <person name="Molitoris D.R."/>
            <person name="Song M."/>
            <person name="Daigneault M."/>
            <person name="Allen-Vercoe E."/>
            <person name="Young S.K."/>
            <person name="Zeng Q."/>
            <person name="Gargeya S."/>
            <person name="Fitzgerald M."/>
            <person name="Haas B."/>
            <person name="Abouelleil A."/>
            <person name="Alvarado L."/>
            <person name="Arachchi H.M."/>
            <person name="Berlin A."/>
            <person name="Brown A."/>
            <person name="Chapman S.B."/>
            <person name="Chen Z."/>
            <person name="Dunbar C."/>
            <person name="Freedman E."/>
            <person name="Gearin G."/>
            <person name="Gellesch M."/>
            <person name="Goldberg J."/>
            <person name="Griggs A."/>
            <person name="Gujja S."/>
            <person name="Heiman D."/>
            <person name="Howarth C."/>
            <person name="Larson L."/>
            <person name="Lui A."/>
            <person name="MacDonald P.J.P."/>
            <person name="Montmayeur A."/>
            <person name="Murphy C."/>
            <person name="Neiman D."/>
            <person name="Pearson M."/>
            <person name="Priest M."/>
            <person name="Roberts A."/>
            <person name="Saif S."/>
            <person name="Shea T."/>
            <person name="Shenoy N."/>
            <person name="Sisk P."/>
            <person name="Stolte C."/>
            <person name="Sykes S."/>
            <person name="Wortman J."/>
            <person name="Nusbaum C."/>
            <person name="Birren B."/>
        </authorList>
    </citation>
    <scope>NUCLEOTIDE SEQUENCE [LARGE SCALE GENOMIC DNA]</scope>
    <source>
        <strain evidence="4 5">WAL-18680</strain>
    </source>
</reference>
<organism evidence="4 5">
    <name type="scientific">Hungatella hathewayi WAL-18680</name>
    <dbReference type="NCBI Taxonomy" id="742737"/>
    <lineage>
        <taxon>Bacteria</taxon>
        <taxon>Bacillati</taxon>
        <taxon>Bacillota</taxon>
        <taxon>Clostridia</taxon>
        <taxon>Lachnospirales</taxon>
        <taxon>Lachnospiraceae</taxon>
        <taxon>Hungatella</taxon>
    </lineage>
</organism>
<dbReference type="RefSeq" id="WP_006783006.1">
    <property type="nucleotide sequence ID" value="NZ_CP040506.1"/>
</dbReference>
<evidence type="ECO:0000256" key="2">
    <source>
        <dbReference type="SAM" id="MobiDB-lite"/>
    </source>
</evidence>
<dbReference type="Proteomes" id="UP000005384">
    <property type="component" value="Unassembled WGS sequence"/>
</dbReference>
<dbReference type="AlphaFoldDB" id="G5INE0"/>
<feature type="signal peptide" evidence="3">
    <location>
        <begin position="1"/>
        <end position="18"/>
    </location>
</feature>
<comment type="caution">
    <text evidence="4">The sequence shown here is derived from an EMBL/GenBank/DDBJ whole genome shotgun (WGS) entry which is preliminary data.</text>
</comment>
<evidence type="ECO:0000256" key="3">
    <source>
        <dbReference type="SAM" id="SignalP"/>
    </source>
</evidence>
<comment type="similarity">
    <text evidence="1">Belongs to the UPF0065 (bug) family.</text>
</comment>
<dbReference type="InterPro" id="IPR042100">
    <property type="entry name" value="Bug_dom1"/>
</dbReference>
<dbReference type="PATRIC" id="fig|742737.3.peg.5009"/>
<dbReference type="PROSITE" id="PS51257">
    <property type="entry name" value="PROKAR_LIPOPROTEIN"/>
    <property type="match status" value="1"/>
</dbReference>
<keyword evidence="5" id="KW-1185">Reference proteome</keyword>
<dbReference type="PANTHER" id="PTHR42928:SF5">
    <property type="entry name" value="BLR1237 PROTEIN"/>
    <property type="match status" value="1"/>
</dbReference>
<proteinExistence type="inferred from homology"/>
<dbReference type="HOGENOM" id="CLU_773337_0_0_9"/>
<name>G5INE0_9FIRM</name>
<feature type="compositionally biased region" description="Basic and acidic residues" evidence="2">
    <location>
        <begin position="35"/>
        <end position="59"/>
    </location>
</feature>
<dbReference type="PANTHER" id="PTHR42928">
    <property type="entry name" value="TRICARBOXYLATE-BINDING PROTEIN"/>
    <property type="match status" value="1"/>
</dbReference>
<sequence>MKKLTGMMLAAAMIVSLAACGNKAATETAAPTEAAKMEETKMEEAKKDETKAETKAEMSDVKWPTGPVSIFVPGKAGANLDTKARLVAKYLSPELGVDVVVDNRPGAGGITACTQYLAEEANSNNIEYMAASNLAVAPIYNDCEFTADDFVTVAGLDSVENGLFVDAKLGIKTLEELKAYAEGKTVKFASAGVGNDSFLVSKIVMEELGITSDSVNGDGFGDALVNVMNGSAEVCYCALNQASQYVEDGSIVPLAVYSEENYTGYADFGFAEVPTLKSAGVDVSYSTITWFSLRAGTDQAVVEKLAAALQKVYDNPEFQAEFTEAGFVMLPDVSTAAVSKRVDNMIADCAAFAEKIGN</sequence>
<protein>
    <recommendedName>
        <fullName evidence="6">Tripartite tricarboxylate transporter substrate binding protein</fullName>
    </recommendedName>
</protein>